<dbReference type="Pfam" id="PF00534">
    <property type="entry name" value="Glycos_transf_1"/>
    <property type="match status" value="1"/>
</dbReference>
<dbReference type="InterPro" id="IPR001296">
    <property type="entry name" value="Glyco_trans_1"/>
</dbReference>
<evidence type="ECO:0000259" key="1">
    <source>
        <dbReference type="Pfam" id="PF00534"/>
    </source>
</evidence>
<keyword evidence="4" id="KW-1185">Reference proteome</keyword>
<feature type="domain" description="Glycosyltransferase subfamily 4-like N-terminal" evidence="2">
    <location>
        <begin position="56"/>
        <end position="222"/>
    </location>
</feature>
<protein>
    <submittedName>
        <fullName evidence="3">Glycosyltransferase</fullName>
        <ecNumber evidence="3">2.4.-.-</ecNumber>
    </submittedName>
</protein>
<feature type="domain" description="Glycosyl transferase family 1" evidence="1">
    <location>
        <begin position="230"/>
        <end position="393"/>
    </location>
</feature>
<evidence type="ECO:0000259" key="2">
    <source>
        <dbReference type="Pfam" id="PF13439"/>
    </source>
</evidence>
<dbReference type="SUPFAM" id="SSF53756">
    <property type="entry name" value="UDP-Glycosyltransferase/glycogen phosphorylase"/>
    <property type="match status" value="1"/>
</dbReference>
<gene>
    <name evidence="3" type="ORF">LJ656_19705</name>
</gene>
<evidence type="ECO:0000313" key="3">
    <source>
        <dbReference type="EMBL" id="MCC8394823.1"/>
    </source>
</evidence>
<dbReference type="RefSeq" id="WP_230511050.1">
    <property type="nucleotide sequence ID" value="NZ_JAJITD010000009.1"/>
</dbReference>
<dbReference type="Proteomes" id="UP001431019">
    <property type="component" value="Unassembled WGS sequence"/>
</dbReference>
<name>A0ABS8JY34_9BURK</name>
<dbReference type="EMBL" id="JAJITD010000009">
    <property type="protein sequence ID" value="MCC8394823.1"/>
    <property type="molecule type" value="Genomic_DNA"/>
</dbReference>
<dbReference type="Gene3D" id="3.40.50.2000">
    <property type="entry name" value="Glycogen Phosphorylase B"/>
    <property type="match status" value="2"/>
</dbReference>
<reference evidence="3 4" key="1">
    <citation type="submission" date="2021-11" db="EMBL/GenBank/DDBJ databases">
        <authorList>
            <person name="Oh E.-T."/>
            <person name="Kim S.-B."/>
        </authorList>
    </citation>
    <scope>NUCLEOTIDE SEQUENCE [LARGE SCALE GENOMIC DNA]</scope>
    <source>
        <strain evidence="3 4">MMS20-SJTR3</strain>
    </source>
</reference>
<proteinExistence type="predicted"/>
<dbReference type="EC" id="2.4.-.-" evidence="3"/>
<comment type="caution">
    <text evidence="3">The sequence shown here is derived from an EMBL/GenBank/DDBJ whole genome shotgun (WGS) entry which is preliminary data.</text>
</comment>
<dbReference type="Pfam" id="PF13439">
    <property type="entry name" value="Glyco_transf_4"/>
    <property type="match status" value="1"/>
</dbReference>
<dbReference type="PANTHER" id="PTHR12526:SF630">
    <property type="entry name" value="GLYCOSYLTRANSFERASE"/>
    <property type="match status" value="1"/>
</dbReference>
<dbReference type="PANTHER" id="PTHR12526">
    <property type="entry name" value="GLYCOSYLTRANSFERASE"/>
    <property type="match status" value="1"/>
</dbReference>
<keyword evidence="3" id="KW-0328">Glycosyltransferase</keyword>
<accession>A0ABS8JY34</accession>
<organism evidence="3 4">
    <name type="scientific">Paraburkholderia sejongensis</name>
    <dbReference type="NCBI Taxonomy" id="2886946"/>
    <lineage>
        <taxon>Bacteria</taxon>
        <taxon>Pseudomonadati</taxon>
        <taxon>Pseudomonadota</taxon>
        <taxon>Betaproteobacteria</taxon>
        <taxon>Burkholderiales</taxon>
        <taxon>Burkholderiaceae</taxon>
        <taxon>Paraburkholderia</taxon>
    </lineage>
</organism>
<evidence type="ECO:0000313" key="4">
    <source>
        <dbReference type="Proteomes" id="UP001431019"/>
    </source>
</evidence>
<keyword evidence="3" id="KW-0808">Transferase</keyword>
<sequence length="422" mass="46392">MMQTTAGETLELDEAARKAGEVNEANEALGESGRESGDGKARRRLRIVLVVEAAAGGVAVHIADLVRGLRKLGGFEIHLVVPHGKRFDDVILGDEVLAQCDSVQRVTMHRPVGATDMLAFAQLFRCLQRLRPDIVHSHSSKAGALARLCFGPWKQVYTPHAVYTLNPYLPRGQKRFYGLIEGLLGRFRSDRIIAVSLDEAEHLQQTLHIAASRIETIFNGVPVPRLFSRADARAALDLPRDAVVIGFVGRLDFQKGVDRLARVARTLLERGLREVVFAVLGPGDFALAAGLDERSIPANVRVLGAIPDARRYFSAFDVFALPSRYEGFPYVVLEAMAAGVPVASTRVSGAAELIDAQQLGYVVPNEDDVTLFADALDGLVREPALRERLRRNCERTAERFSAAAMVERTAHVYRQLIEKDSR</sequence>
<dbReference type="GO" id="GO:0016757">
    <property type="term" value="F:glycosyltransferase activity"/>
    <property type="evidence" value="ECO:0007669"/>
    <property type="project" value="UniProtKB-KW"/>
</dbReference>
<dbReference type="InterPro" id="IPR028098">
    <property type="entry name" value="Glyco_trans_4-like_N"/>
</dbReference>